<keyword evidence="2" id="KW-0285">Flavoprotein</keyword>
<dbReference type="InterPro" id="IPR036188">
    <property type="entry name" value="FAD/NAD-bd_sf"/>
</dbReference>
<dbReference type="SUPFAM" id="SSF51905">
    <property type="entry name" value="FAD/NAD(P)-binding domain"/>
    <property type="match status" value="1"/>
</dbReference>
<dbReference type="Pfam" id="PF01494">
    <property type="entry name" value="FAD_binding_3"/>
    <property type="match status" value="1"/>
</dbReference>
<dbReference type="GO" id="GO:0071949">
    <property type="term" value="F:FAD binding"/>
    <property type="evidence" value="ECO:0007669"/>
    <property type="project" value="InterPro"/>
</dbReference>
<dbReference type="GeneID" id="70246619"/>
<keyword evidence="3" id="KW-0274">FAD</keyword>
<evidence type="ECO:0000313" key="8">
    <source>
        <dbReference type="EMBL" id="KAH8696189.1"/>
    </source>
</evidence>
<comment type="caution">
    <text evidence="8">The sequence shown here is derived from an EMBL/GenBank/DDBJ whole genome shotgun (WGS) entry which is preliminary data.</text>
</comment>
<evidence type="ECO:0000256" key="6">
    <source>
        <dbReference type="SAM" id="SignalP"/>
    </source>
</evidence>
<feature type="signal peptide" evidence="6">
    <location>
        <begin position="1"/>
        <end position="23"/>
    </location>
</feature>
<keyword evidence="9" id="KW-1185">Reference proteome</keyword>
<keyword evidence="5" id="KW-0472">Membrane</keyword>
<evidence type="ECO:0000256" key="5">
    <source>
        <dbReference type="SAM" id="Phobius"/>
    </source>
</evidence>
<dbReference type="Proteomes" id="UP001201262">
    <property type="component" value="Unassembled WGS sequence"/>
</dbReference>
<dbReference type="PANTHER" id="PTHR47356">
    <property type="entry name" value="FAD-DEPENDENT MONOOXYGENASE ASQG-RELATED"/>
    <property type="match status" value="1"/>
</dbReference>
<feature type="domain" description="FAD-binding" evidence="7">
    <location>
        <begin position="9"/>
        <end position="174"/>
    </location>
</feature>
<keyword evidence="5" id="KW-0812">Transmembrane</keyword>
<dbReference type="AlphaFoldDB" id="A0AAD4KNY3"/>
<dbReference type="GO" id="GO:0004497">
    <property type="term" value="F:monooxygenase activity"/>
    <property type="evidence" value="ECO:0007669"/>
    <property type="project" value="InterPro"/>
</dbReference>
<comment type="similarity">
    <text evidence="1">Belongs to the paxM FAD-dependent monooxygenase family.</text>
</comment>
<keyword evidence="4" id="KW-0560">Oxidoreductase</keyword>
<name>A0AAD4KNY3_9EURO</name>
<gene>
    <name evidence="8" type="ORF">BGW36DRAFT_380405</name>
</gene>
<reference evidence="8" key="1">
    <citation type="submission" date="2021-12" db="EMBL/GenBank/DDBJ databases">
        <title>Convergent genome expansion in fungi linked to evolution of root-endophyte symbiosis.</title>
        <authorList>
            <consortium name="DOE Joint Genome Institute"/>
            <person name="Ke Y.-H."/>
            <person name="Bonito G."/>
            <person name="Liao H.-L."/>
            <person name="Looney B."/>
            <person name="Rojas-Flechas A."/>
            <person name="Nash J."/>
            <person name="Hameed K."/>
            <person name="Schadt C."/>
            <person name="Martin F."/>
            <person name="Crous P.W."/>
            <person name="Miettinen O."/>
            <person name="Magnuson J.K."/>
            <person name="Labbe J."/>
            <person name="Jacobson D."/>
            <person name="Doktycz M.J."/>
            <person name="Veneault-Fourrey C."/>
            <person name="Kuo A."/>
            <person name="Mondo S."/>
            <person name="Calhoun S."/>
            <person name="Riley R."/>
            <person name="Ohm R."/>
            <person name="LaButti K."/>
            <person name="Andreopoulos B."/>
            <person name="Pangilinan J."/>
            <person name="Nolan M."/>
            <person name="Tritt A."/>
            <person name="Clum A."/>
            <person name="Lipzen A."/>
            <person name="Daum C."/>
            <person name="Barry K."/>
            <person name="Grigoriev I.V."/>
            <person name="Vilgalys R."/>
        </authorList>
    </citation>
    <scope>NUCLEOTIDE SEQUENCE</scope>
    <source>
        <strain evidence="8">PMI_201</strain>
    </source>
</reference>
<evidence type="ECO:0000313" key="9">
    <source>
        <dbReference type="Proteomes" id="UP001201262"/>
    </source>
</evidence>
<dbReference type="InterPro" id="IPR050562">
    <property type="entry name" value="FAD_mOase_fung"/>
</dbReference>
<dbReference type="InterPro" id="IPR002938">
    <property type="entry name" value="FAD-bd"/>
</dbReference>
<feature type="transmembrane region" description="Helical" evidence="5">
    <location>
        <begin position="453"/>
        <end position="473"/>
    </location>
</feature>
<dbReference type="Gene3D" id="3.50.50.60">
    <property type="entry name" value="FAD/NAD(P)-binding domain"/>
    <property type="match status" value="1"/>
</dbReference>
<proteinExistence type="inferred from homology"/>
<keyword evidence="5" id="KW-1133">Transmembrane helix</keyword>
<evidence type="ECO:0000256" key="4">
    <source>
        <dbReference type="ARBA" id="ARBA00023002"/>
    </source>
</evidence>
<dbReference type="RefSeq" id="XP_046071127.1">
    <property type="nucleotide sequence ID" value="XM_046216332.1"/>
</dbReference>
<dbReference type="EMBL" id="JAJTJA010000007">
    <property type="protein sequence ID" value="KAH8696189.1"/>
    <property type="molecule type" value="Genomic_DNA"/>
</dbReference>
<organism evidence="8 9">
    <name type="scientific">Talaromyces proteolyticus</name>
    <dbReference type="NCBI Taxonomy" id="1131652"/>
    <lineage>
        <taxon>Eukaryota</taxon>
        <taxon>Fungi</taxon>
        <taxon>Dikarya</taxon>
        <taxon>Ascomycota</taxon>
        <taxon>Pezizomycotina</taxon>
        <taxon>Eurotiomycetes</taxon>
        <taxon>Eurotiomycetidae</taxon>
        <taxon>Eurotiales</taxon>
        <taxon>Trichocomaceae</taxon>
        <taxon>Talaromyces</taxon>
        <taxon>Talaromyces sect. Bacilispori</taxon>
    </lineage>
</organism>
<evidence type="ECO:0000256" key="3">
    <source>
        <dbReference type="ARBA" id="ARBA00022827"/>
    </source>
</evidence>
<evidence type="ECO:0000256" key="2">
    <source>
        <dbReference type="ARBA" id="ARBA00022630"/>
    </source>
</evidence>
<protein>
    <recommendedName>
        <fullName evidence="7">FAD-binding domain-containing protein</fullName>
    </recommendedName>
</protein>
<feature type="chain" id="PRO_5042234045" description="FAD-binding domain-containing protein" evidence="6">
    <location>
        <begin position="24"/>
        <end position="483"/>
    </location>
</feature>
<evidence type="ECO:0000259" key="7">
    <source>
        <dbReference type="Pfam" id="PF01494"/>
    </source>
</evidence>
<keyword evidence="6" id="KW-0732">Signal</keyword>
<evidence type="ECO:0000256" key="1">
    <source>
        <dbReference type="ARBA" id="ARBA00007992"/>
    </source>
</evidence>
<dbReference type="PRINTS" id="PR00420">
    <property type="entry name" value="RNGMNOXGNASE"/>
</dbReference>
<accession>A0AAD4KNY3</accession>
<sequence>MKDQNAPLRVIIIGGAVSGLTLAHCMEAAGIDYVVLEKHNDICTNIGGSLALQPHGARVLDQLGLFEQLEKLTNDITKFHTCNYDDMHTSLFPTWTMESLGYPMTVLRRTNFLRTVYNALKDQSRIKTGTKVVRIRANPTVDAPLIVETEVGTQYTGDVIVGADGVHSITRSEMWRIMNEQQPGLLTEKEKGRMTVDYMCIFGISTPSRSLFPPGEQVNRFQKDVAVFILHGHDGTVSWFINIKLDKRYVMPHVPSWSREETRTRGEKLAGLHLLDGVYFRDVWKSAETISSTPVYEGMFQVRTFGRIACIGDSSFKVSPDLAHGANLAIESAAAISNTLHRINMSINTLNRRPTNADVEEALTEWARSCQYRLTETNIYSRFVTKAGVHHSFVHRVLHRAAMQYTLDVQFHRYMTILNKGRTLDFLPFPDRGRDAWEKYKGAGTMRTVCAAAFFPVGLILSIFSVFREVVIFPSKEEKKALM</sequence>
<dbReference type="PANTHER" id="PTHR47356:SF2">
    <property type="entry name" value="FAD-BINDING DOMAIN-CONTAINING PROTEIN-RELATED"/>
    <property type="match status" value="1"/>
</dbReference>